<feature type="binding site" evidence="9">
    <location>
        <position position="392"/>
    </location>
    <ligand>
        <name>FAD</name>
        <dbReference type="ChEBI" id="CHEBI:57692"/>
    </ligand>
</feature>
<feature type="region of interest" description="Disordered" evidence="11">
    <location>
        <begin position="1"/>
        <end position="25"/>
    </location>
</feature>
<proteinExistence type="inferred from homology"/>
<dbReference type="Gene3D" id="3.50.50.60">
    <property type="entry name" value="FAD/NAD(P)-binding domain"/>
    <property type="match status" value="1"/>
</dbReference>
<dbReference type="PANTHER" id="PTHR48467:SF1">
    <property type="entry name" value="GLUTAMATE SYNTHASE 1 [NADH], CHLOROPLASTIC-LIKE"/>
    <property type="match status" value="1"/>
</dbReference>
<keyword evidence="7" id="KW-0560">Oxidoreductase</keyword>
<evidence type="ECO:0000256" key="11">
    <source>
        <dbReference type="SAM" id="MobiDB-lite"/>
    </source>
</evidence>
<feature type="compositionally biased region" description="Polar residues" evidence="11">
    <location>
        <begin position="1"/>
        <end position="11"/>
    </location>
</feature>
<comment type="catalytic activity">
    <reaction evidence="8">
        <text>2 reduced [2Fe-2S]-[ferredoxin] + NADP(+) + H(+) = 2 oxidized [2Fe-2S]-[ferredoxin] + NADPH</text>
        <dbReference type="Rhea" id="RHEA:20125"/>
        <dbReference type="Rhea" id="RHEA-COMP:10000"/>
        <dbReference type="Rhea" id="RHEA-COMP:10001"/>
        <dbReference type="ChEBI" id="CHEBI:15378"/>
        <dbReference type="ChEBI" id="CHEBI:33737"/>
        <dbReference type="ChEBI" id="CHEBI:33738"/>
        <dbReference type="ChEBI" id="CHEBI:57783"/>
        <dbReference type="ChEBI" id="CHEBI:58349"/>
        <dbReference type="EC" id="1.18.1.2"/>
    </reaction>
</comment>
<feature type="binding site" evidence="10">
    <location>
        <position position="399"/>
    </location>
    <ligand>
        <name>NADP(+)</name>
        <dbReference type="ChEBI" id="CHEBI:58349"/>
    </ligand>
</feature>
<evidence type="ECO:0000256" key="4">
    <source>
        <dbReference type="ARBA" id="ARBA00022630"/>
    </source>
</evidence>
<feature type="domain" description="FAD/NAD(P)-binding" evidence="12">
    <location>
        <begin position="33"/>
        <end position="205"/>
    </location>
</feature>
<dbReference type="InterPro" id="IPR036188">
    <property type="entry name" value="FAD/NAD-bd_sf"/>
</dbReference>
<evidence type="ECO:0000256" key="10">
    <source>
        <dbReference type="PIRSR" id="PIRSR000362-2"/>
    </source>
</evidence>
<dbReference type="Gene3D" id="3.40.50.720">
    <property type="entry name" value="NAD(P)-binding Rossmann-like Domain"/>
    <property type="match status" value="1"/>
</dbReference>
<evidence type="ECO:0000256" key="5">
    <source>
        <dbReference type="ARBA" id="ARBA00022827"/>
    </source>
</evidence>
<dbReference type="PIRSF" id="PIRSF000362">
    <property type="entry name" value="FNR"/>
    <property type="match status" value="1"/>
</dbReference>
<evidence type="ECO:0000256" key="6">
    <source>
        <dbReference type="ARBA" id="ARBA00022857"/>
    </source>
</evidence>
<reference evidence="13 14" key="1">
    <citation type="submission" date="2019-11" db="EMBL/GenBank/DDBJ databases">
        <title>Draft genome sequence of Kocuria indica DP-K7, a methyl red degrading Actinobacterium.</title>
        <authorList>
            <person name="Kumaran S."/>
            <person name="Tischler D."/>
            <person name="Ngo A.C.R."/>
            <person name="Schultes F."/>
        </authorList>
    </citation>
    <scope>NUCLEOTIDE SEQUENCE [LARGE SCALE GENOMIC DNA]</scope>
    <source>
        <strain evidence="13 14">DP-K7</strain>
    </source>
</reference>
<evidence type="ECO:0000256" key="7">
    <source>
        <dbReference type="ARBA" id="ARBA00023002"/>
    </source>
</evidence>
<evidence type="ECO:0000259" key="12">
    <source>
        <dbReference type="Pfam" id="PF07992"/>
    </source>
</evidence>
<dbReference type="Pfam" id="PF07992">
    <property type="entry name" value="Pyr_redox_2"/>
    <property type="match status" value="1"/>
</dbReference>
<dbReference type="EC" id="1.18.1.2" evidence="3"/>
<comment type="cofactor">
    <cofactor evidence="1 9">
        <name>FAD</name>
        <dbReference type="ChEBI" id="CHEBI:57692"/>
    </cofactor>
</comment>
<feature type="binding site" evidence="9">
    <location>
        <begin position="399"/>
        <end position="401"/>
    </location>
    <ligand>
        <name>FAD</name>
        <dbReference type="ChEBI" id="CHEBI:57692"/>
    </ligand>
</feature>
<organism evidence="13 14">
    <name type="scientific">Kocuria marina subsp. indica</name>
    <dbReference type="NCBI Taxonomy" id="1049583"/>
    <lineage>
        <taxon>Bacteria</taxon>
        <taxon>Bacillati</taxon>
        <taxon>Actinomycetota</taxon>
        <taxon>Actinomycetes</taxon>
        <taxon>Micrococcales</taxon>
        <taxon>Micrococcaceae</taxon>
        <taxon>Kocuria</taxon>
    </lineage>
</organism>
<evidence type="ECO:0000256" key="8">
    <source>
        <dbReference type="ARBA" id="ARBA00047776"/>
    </source>
</evidence>
<protein>
    <recommendedName>
        <fullName evidence="3">ferredoxin--NADP(+) reductase</fullName>
        <ecNumber evidence="3">1.18.1.2</ecNumber>
    </recommendedName>
</protein>
<comment type="caution">
    <text evidence="13">The sequence shown here is derived from an EMBL/GenBank/DDBJ whole genome shotgun (WGS) entry which is preliminary data.</text>
</comment>
<dbReference type="PRINTS" id="PR00419">
    <property type="entry name" value="ADXRDTASE"/>
</dbReference>
<dbReference type="InterPro" id="IPR023753">
    <property type="entry name" value="FAD/NAD-binding_dom"/>
</dbReference>
<keyword evidence="5 9" id="KW-0274">FAD</keyword>
<feature type="binding site" evidence="9">
    <location>
        <position position="42"/>
    </location>
    <ligand>
        <name>FAD</name>
        <dbReference type="ChEBI" id="CHEBI:57692"/>
    </ligand>
</feature>
<sequence length="493" mass="54680">MSLPWRQSPQARETRVRVERNSVTTSNTQRPLRVAVIGAGPAGIYAADMLTKTEAVREGELEVSVDLFDRYPTPFGLIRYGVAPDHPRIKGIITALRSILGRGDIRFFGNVEYGKDITLGEFLTHYDAVIFATGAVNDAPLQIPGADLDGSYGAARFVAWYDGHPDYPRTWPLEAKEIAVIGNGNVALDVARVLSKHAEDMLVTEIPGNVYQGLRKSPVTDVHIFGRRGPAQIKFTPLELRELAKSRDVDIVVYDDDFQFDEASEKAMTENNQIKVMMKTLQKWREDDSPKTASRRLHLHFLQTPDEILGDENGKVRAIRMERTRLNGDASVTGTGEYTEFPVQAVYHAIGYLGSPLPELPFDPERGVILNEEGRVIEADGSPVPGVYATGWIKRGPVGLIGATKSDALETVNHIMEDRASLADPDHPQPEAVVELLEDKGVQYTTWDGWLVLDEYEQSLGQSSHDAEGNPRERVKVVEREEMVAVSRGAVQQ</sequence>
<dbReference type="RefSeq" id="WP_162229498.1">
    <property type="nucleotide sequence ID" value="NZ_WMHZ01000009.1"/>
</dbReference>
<dbReference type="Proteomes" id="UP000471026">
    <property type="component" value="Unassembled WGS sequence"/>
</dbReference>
<keyword evidence="6 10" id="KW-0521">NADP</keyword>
<evidence type="ECO:0000313" key="13">
    <source>
        <dbReference type="EMBL" id="NDO78125.1"/>
    </source>
</evidence>
<feature type="binding site" evidence="9">
    <location>
        <position position="77"/>
    </location>
    <ligand>
        <name>FAD</name>
        <dbReference type="ChEBI" id="CHEBI:57692"/>
    </ligand>
</feature>
<evidence type="ECO:0000256" key="3">
    <source>
        <dbReference type="ARBA" id="ARBA00013223"/>
    </source>
</evidence>
<comment type="similarity">
    <text evidence="2">Belongs to the ferredoxin--NADP reductase type 1 family.</text>
</comment>
<feature type="binding site" evidence="10">
    <location>
        <begin position="227"/>
        <end position="228"/>
    </location>
    <ligand>
        <name>NADP(+)</name>
        <dbReference type="ChEBI" id="CHEBI:58349"/>
    </ligand>
</feature>
<feature type="binding site" evidence="10">
    <location>
        <begin position="183"/>
        <end position="186"/>
    </location>
    <ligand>
        <name>NADP(+)</name>
        <dbReference type="ChEBI" id="CHEBI:58349"/>
    </ligand>
</feature>
<dbReference type="InterPro" id="IPR021163">
    <property type="entry name" value="Ferredox_Rdtase_adrenod"/>
</dbReference>
<gene>
    <name evidence="13" type="ORF">GKZ75_07750</name>
</gene>
<accession>A0A6N9QY10</accession>
<dbReference type="GO" id="GO:0004324">
    <property type="term" value="F:ferredoxin-NADP+ reductase activity"/>
    <property type="evidence" value="ECO:0007669"/>
    <property type="project" value="UniProtKB-EC"/>
</dbReference>
<evidence type="ECO:0000256" key="1">
    <source>
        <dbReference type="ARBA" id="ARBA00001974"/>
    </source>
</evidence>
<dbReference type="PANTHER" id="PTHR48467">
    <property type="entry name" value="GLUTAMATE SYNTHASE 1 [NADH], CHLOROPLASTIC-LIKE"/>
    <property type="match status" value="1"/>
</dbReference>
<dbReference type="SUPFAM" id="SSF51971">
    <property type="entry name" value="Nucleotide-binding domain"/>
    <property type="match status" value="1"/>
</dbReference>
<evidence type="ECO:0000256" key="9">
    <source>
        <dbReference type="PIRSR" id="PIRSR000362-1"/>
    </source>
</evidence>
<evidence type="ECO:0000313" key="14">
    <source>
        <dbReference type="Proteomes" id="UP000471026"/>
    </source>
</evidence>
<keyword evidence="4" id="KW-0285">Flavoprotein</keyword>
<evidence type="ECO:0000256" key="2">
    <source>
        <dbReference type="ARBA" id="ARBA00008312"/>
    </source>
</evidence>
<dbReference type="AlphaFoldDB" id="A0A6N9QY10"/>
<dbReference type="InterPro" id="IPR055275">
    <property type="entry name" value="Ferredox_Rdtase"/>
</dbReference>
<name>A0A6N9QY10_9MICC</name>
<dbReference type="EMBL" id="WMHZ01000009">
    <property type="protein sequence ID" value="NDO78125.1"/>
    <property type="molecule type" value="Genomic_DNA"/>
</dbReference>
<feature type="binding site" evidence="10">
    <location>
        <position position="239"/>
    </location>
    <ligand>
        <name>NADP(+)</name>
        <dbReference type="ChEBI" id="CHEBI:58349"/>
    </ligand>
</feature>